<dbReference type="AlphaFoldDB" id="A0A285MVF6"/>
<gene>
    <name evidence="2" type="ORF">SAMN06265377_3007</name>
</gene>
<name>A0A285MVF6_9FLAO</name>
<dbReference type="GO" id="GO:0004497">
    <property type="term" value="F:monooxygenase activity"/>
    <property type="evidence" value="ECO:0007669"/>
    <property type="project" value="UniProtKB-KW"/>
</dbReference>
<dbReference type="Proteomes" id="UP000219048">
    <property type="component" value="Unassembled WGS sequence"/>
</dbReference>
<organism evidence="2 3">
    <name type="scientific">Flagellimonas pacifica</name>
    <dbReference type="NCBI Taxonomy" id="1247520"/>
    <lineage>
        <taxon>Bacteria</taxon>
        <taxon>Pseudomonadati</taxon>
        <taxon>Bacteroidota</taxon>
        <taxon>Flavobacteriia</taxon>
        <taxon>Flavobacteriales</taxon>
        <taxon>Flavobacteriaceae</taxon>
        <taxon>Flagellimonas</taxon>
    </lineage>
</organism>
<dbReference type="InterPro" id="IPR007138">
    <property type="entry name" value="ABM_dom"/>
</dbReference>
<feature type="domain" description="ABM" evidence="1">
    <location>
        <begin position="49"/>
        <end position="113"/>
    </location>
</feature>
<accession>A0A285MVF6</accession>
<evidence type="ECO:0000313" key="3">
    <source>
        <dbReference type="Proteomes" id="UP000219048"/>
    </source>
</evidence>
<dbReference type="SUPFAM" id="SSF54909">
    <property type="entry name" value="Dimeric alpha+beta barrel"/>
    <property type="match status" value="1"/>
</dbReference>
<dbReference type="PROSITE" id="PS51257">
    <property type="entry name" value="PROKAR_LIPOPROTEIN"/>
    <property type="match status" value="1"/>
</dbReference>
<keyword evidence="2" id="KW-0503">Monooxygenase</keyword>
<evidence type="ECO:0000313" key="2">
    <source>
        <dbReference type="EMBL" id="SNZ01174.1"/>
    </source>
</evidence>
<dbReference type="RefSeq" id="WP_207763902.1">
    <property type="nucleotide sequence ID" value="NZ_OBEH01000004.1"/>
</dbReference>
<evidence type="ECO:0000259" key="1">
    <source>
        <dbReference type="Pfam" id="PF03992"/>
    </source>
</evidence>
<dbReference type="InterPro" id="IPR011008">
    <property type="entry name" value="Dimeric_a/b-barrel"/>
</dbReference>
<dbReference type="Pfam" id="PF03992">
    <property type="entry name" value="ABM"/>
    <property type="match status" value="1"/>
</dbReference>
<proteinExistence type="predicted"/>
<sequence>MNTKELSKKSLKISKIVFTILFLTGMSSCNNEANQKNKSNMETSNSEHVVLINPFEVPEGKLEESIKYWEACRDFLKKEPGYISTELHQSIKDDAKFELINVAVWESPKAFMEASKKMGKELGVAPTEGLKANPSLYTIIRE</sequence>
<keyword evidence="2" id="KW-0560">Oxidoreductase</keyword>
<protein>
    <submittedName>
        <fullName evidence="2">Antibiotic biosynthesis monooxygenase</fullName>
    </submittedName>
</protein>
<reference evidence="3" key="1">
    <citation type="submission" date="2017-09" db="EMBL/GenBank/DDBJ databases">
        <authorList>
            <person name="Varghese N."/>
            <person name="Submissions S."/>
        </authorList>
    </citation>
    <scope>NUCLEOTIDE SEQUENCE [LARGE SCALE GENOMIC DNA]</scope>
    <source>
        <strain evidence="3">DSM 25885</strain>
    </source>
</reference>
<dbReference type="EMBL" id="OBEH01000004">
    <property type="protein sequence ID" value="SNZ01174.1"/>
    <property type="molecule type" value="Genomic_DNA"/>
</dbReference>
<keyword evidence="3" id="KW-1185">Reference proteome</keyword>
<dbReference type="Gene3D" id="3.30.70.100">
    <property type="match status" value="1"/>
</dbReference>